<organism evidence="1">
    <name type="scientific">marine sediment metagenome</name>
    <dbReference type="NCBI Taxonomy" id="412755"/>
    <lineage>
        <taxon>unclassified sequences</taxon>
        <taxon>metagenomes</taxon>
        <taxon>ecological metagenomes</taxon>
    </lineage>
</organism>
<dbReference type="AlphaFoldDB" id="A0A0F9DN66"/>
<sequence>MVNRTAWFDNNHEGRALRRVFNKLLKRYEKDIDNPKVDLDTISKIAHTLTLVAKTKADLAKPENEFLDRLKIVEATLGIGIRRVSGVLESK</sequence>
<name>A0A0F9DN66_9ZZZZ</name>
<evidence type="ECO:0000313" key="1">
    <source>
        <dbReference type="EMBL" id="KKL63164.1"/>
    </source>
</evidence>
<proteinExistence type="predicted"/>
<reference evidence="1" key="1">
    <citation type="journal article" date="2015" name="Nature">
        <title>Complex archaea that bridge the gap between prokaryotes and eukaryotes.</title>
        <authorList>
            <person name="Spang A."/>
            <person name="Saw J.H."/>
            <person name="Jorgensen S.L."/>
            <person name="Zaremba-Niedzwiedzka K."/>
            <person name="Martijn J."/>
            <person name="Lind A.E."/>
            <person name="van Eijk R."/>
            <person name="Schleper C."/>
            <person name="Guy L."/>
            <person name="Ettema T.J."/>
        </authorList>
    </citation>
    <scope>NUCLEOTIDE SEQUENCE</scope>
</reference>
<comment type="caution">
    <text evidence="1">The sequence shown here is derived from an EMBL/GenBank/DDBJ whole genome shotgun (WGS) entry which is preliminary data.</text>
</comment>
<gene>
    <name evidence="1" type="ORF">LCGC14_2177850</name>
</gene>
<dbReference type="EMBL" id="LAZR01028261">
    <property type="protein sequence ID" value="KKL63164.1"/>
    <property type="molecule type" value="Genomic_DNA"/>
</dbReference>
<protein>
    <submittedName>
        <fullName evidence="1">Uncharacterized protein</fullName>
    </submittedName>
</protein>
<accession>A0A0F9DN66</accession>